<reference evidence="2" key="2">
    <citation type="submission" date="2015-01" db="EMBL/GenBank/DDBJ databases">
        <title>Evolutionary Origins and Diversification of the Mycorrhizal Mutualists.</title>
        <authorList>
            <consortium name="DOE Joint Genome Institute"/>
            <consortium name="Mycorrhizal Genomics Consortium"/>
            <person name="Kohler A."/>
            <person name="Kuo A."/>
            <person name="Nagy L.G."/>
            <person name="Floudas D."/>
            <person name="Copeland A."/>
            <person name="Barry K.W."/>
            <person name="Cichocki N."/>
            <person name="Veneault-Fourrey C."/>
            <person name="LaButti K."/>
            <person name="Lindquist E.A."/>
            <person name="Lipzen A."/>
            <person name="Lundell T."/>
            <person name="Morin E."/>
            <person name="Murat C."/>
            <person name="Riley R."/>
            <person name="Ohm R."/>
            <person name="Sun H."/>
            <person name="Tunlid A."/>
            <person name="Henrissat B."/>
            <person name="Grigoriev I.V."/>
            <person name="Hibbett D.S."/>
            <person name="Martin F."/>
        </authorList>
    </citation>
    <scope>NUCLEOTIDE SEQUENCE [LARGE SCALE GENOMIC DNA]</scope>
    <source>
        <strain evidence="2">h7</strain>
    </source>
</reference>
<evidence type="ECO:0000313" key="2">
    <source>
        <dbReference type="Proteomes" id="UP000053424"/>
    </source>
</evidence>
<keyword evidence="2" id="KW-1185">Reference proteome</keyword>
<gene>
    <name evidence="1" type="ORF">M413DRAFT_445053</name>
</gene>
<dbReference type="AlphaFoldDB" id="A0A0C3CC73"/>
<dbReference type="Proteomes" id="UP000053424">
    <property type="component" value="Unassembled WGS sequence"/>
</dbReference>
<protein>
    <submittedName>
        <fullName evidence="1">Uncharacterized protein</fullName>
    </submittedName>
</protein>
<evidence type="ECO:0000313" key="1">
    <source>
        <dbReference type="EMBL" id="KIM41844.1"/>
    </source>
</evidence>
<accession>A0A0C3CC73</accession>
<organism evidence="1 2">
    <name type="scientific">Hebeloma cylindrosporum</name>
    <dbReference type="NCBI Taxonomy" id="76867"/>
    <lineage>
        <taxon>Eukaryota</taxon>
        <taxon>Fungi</taxon>
        <taxon>Dikarya</taxon>
        <taxon>Basidiomycota</taxon>
        <taxon>Agaricomycotina</taxon>
        <taxon>Agaricomycetes</taxon>
        <taxon>Agaricomycetidae</taxon>
        <taxon>Agaricales</taxon>
        <taxon>Agaricineae</taxon>
        <taxon>Hymenogastraceae</taxon>
        <taxon>Hebeloma</taxon>
    </lineage>
</organism>
<dbReference type="HOGENOM" id="CLU_2886020_0_0_1"/>
<sequence length="63" mass="7457">MDRIYGRWIISALKEIVELRVPASFWDNSRALGVQGKRVMIRFASEGYTYSLSPRRQWARRNP</sequence>
<reference evidence="1 2" key="1">
    <citation type="submission" date="2014-04" db="EMBL/GenBank/DDBJ databases">
        <authorList>
            <consortium name="DOE Joint Genome Institute"/>
            <person name="Kuo A."/>
            <person name="Gay G."/>
            <person name="Dore J."/>
            <person name="Kohler A."/>
            <person name="Nagy L.G."/>
            <person name="Floudas D."/>
            <person name="Copeland A."/>
            <person name="Barry K.W."/>
            <person name="Cichocki N."/>
            <person name="Veneault-Fourrey C."/>
            <person name="LaButti K."/>
            <person name="Lindquist E.A."/>
            <person name="Lipzen A."/>
            <person name="Lundell T."/>
            <person name="Morin E."/>
            <person name="Murat C."/>
            <person name="Sun H."/>
            <person name="Tunlid A."/>
            <person name="Henrissat B."/>
            <person name="Grigoriev I.V."/>
            <person name="Hibbett D.S."/>
            <person name="Martin F."/>
            <person name="Nordberg H.P."/>
            <person name="Cantor M.N."/>
            <person name="Hua S.X."/>
        </authorList>
    </citation>
    <scope>NUCLEOTIDE SEQUENCE [LARGE SCALE GENOMIC DNA]</scope>
    <source>
        <strain evidence="2">h7</strain>
    </source>
</reference>
<name>A0A0C3CC73_HEBCY</name>
<dbReference type="EMBL" id="KN831779">
    <property type="protein sequence ID" value="KIM41844.1"/>
    <property type="molecule type" value="Genomic_DNA"/>
</dbReference>
<proteinExistence type="predicted"/>